<keyword evidence="2 4" id="KW-0442">Lipid degradation</keyword>
<evidence type="ECO:0000313" key="6">
    <source>
        <dbReference type="EMBL" id="GID67982.1"/>
    </source>
</evidence>
<dbReference type="PANTHER" id="PTHR14226">
    <property type="entry name" value="NEUROPATHY TARGET ESTERASE/SWISS CHEESE D.MELANOGASTER"/>
    <property type="match status" value="1"/>
</dbReference>
<feature type="short sequence motif" description="DGA/G" evidence="4">
    <location>
        <begin position="165"/>
        <end position="167"/>
    </location>
</feature>
<dbReference type="Pfam" id="PF01734">
    <property type="entry name" value="Patatin"/>
    <property type="match status" value="1"/>
</dbReference>
<dbReference type="EMBL" id="BOMH01000042">
    <property type="protein sequence ID" value="GID67982.1"/>
    <property type="molecule type" value="Genomic_DNA"/>
</dbReference>
<accession>A0A919IPA7</accession>
<dbReference type="Proteomes" id="UP000619479">
    <property type="component" value="Unassembled WGS sequence"/>
</dbReference>
<dbReference type="InterPro" id="IPR016035">
    <property type="entry name" value="Acyl_Trfase/lysoPLipase"/>
</dbReference>
<keyword evidence="1 4" id="KW-0378">Hydrolase</keyword>
<dbReference type="GO" id="GO:0016042">
    <property type="term" value="P:lipid catabolic process"/>
    <property type="evidence" value="ECO:0007669"/>
    <property type="project" value="UniProtKB-UniRule"/>
</dbReference>
<dbReference type="PANTHER" id="PTHR14226:SF57">
    <property type="entry name" value="BLR7027 PROTEIN"/>
    <property type="match status" value="1"/>
</dbReference>
<comment type="caution">
    <text evidence="6">The sequence shown here is derived from an EMBL/GenBank/DDBJ whole genome shotgun (WGS) entry which is preliminary data.</text>
</comment>
<proteinExistence type="predicted"/>
<name>A0A919IPA7_9ACTN</name>
<evidence type="ECO:0000256" key="1">
    <source>
        <dbReference type="ARBA" id="ARBA00022801"/>
    </source>
</evidence>
<dbReference type="InterPro" id="IPR002641">
    <property type="entry name" value="PNPLA_dom"/>
</dbReference>
<dbReference type="PROSITE" id="PS51635">
    <property type="entry name" value="PNPLA"/>
    <property type="match status" value="1"/>
</dbReference>
<dbReference type="RefSeq" id="WP_203746375.1">
    <property type="nucleotide sequence ID" value="NZ_BAAAUC010000037.1"/>
</dbReference>
<feature type="active site" description="Nucleophile" evidence="4">
    <location>
        <position position="41"/>
    </location>
</feature>
<dbReference type="AlphaFoldDB" id="A0A919IPA7"/>
<sequence length="279" mass="29970">MVDGPVAFVLGGGGVLGAVEVGMLRALFRAGFRPDLVVGTSIGAVNGALVAAEPGEAVTDRLVRLWASPEAAAVYGDSIGRQLRRFAARTHLHSPLPLRRLLEGELGETATFADLKVPFHCCAASIERAAEHWFDSGPLVDAVLASSAVPGLLPPIEIEDEHFVDGGIVNSIPISEAVRLGARLIFVLQVGRIERQLSVPRRPWEVAQVAFEIARRHRFARDLATLPDGVRVHVLPSGGGESGDDSPWAYRDMARVGRRISRAYTASRRYLAANVNPLP</sequence>
<dbReference type="Gene3D" id="3.40.1090.10">
    <property type="entry name" value="Cytosolic phospholipase A2 catalytic domain"/>
    <property type="match status" value="2"/>
</dbReference>
<keyword evidence="7" id="KW-1185">Reference proteome</keyword>
<evidence type="ECO:0000256" key="2">
    <source>
        <dbReference type="ARBA" id="ARBA00022963"/>
    </source>
</evidence>
<gene>
    <name evidence="6" type="ORF">Acy02nite_58630</name>
</gene>
<evidence type="ECO:0000259" key="5">
    <source>
        <dbReference type="PROSITE" id="PS51635"/>
    </source>
</evidence>
<organism evidence="6 7">
    <name type="scientific">Actinoplanes cyaneus</name>
    <dbReference type="NCBI Taxonomy" id="52696"/>
    <lineage>
        <taxon>Bacteria</taxon>
        <taxon>Bacillati</taxon>
        <taxon>Actinomycetota</taxon>
        <taxon>Actinomycetes</taxon>
        <taxon>Micromonosporales</taxon>
        <taxon>Micromonosporaceae</taxon>
        <taxon>Actinoplanes</taxon>
    </lineage>
</organism>
<keyword evidence="3 4" id="KW-0443">Lipid metabolism</keyword>
<feature type="domain" description="PNPLA" evidence="5">
    <location>
        <begin position="8"/>
        <end position="178"/>
    </location>
</feature>
<dbReference type="InterPro" id="IPR050301">
    <property type="entry name" value="NTE"/>
</dbReference>
<evidence type="ECO:0000256" key="4">
    <source>
        <dbReference type="PROSITE-ProRule" id="PRU01161"/>
    </source>
</evidence>
<protein>
    <submittedName>
        <fullName evidence="6">Patatin</fullName>
    </submittedName>
</protein>
<evidence type="ECO:0000313" key="7">
    <source>
        <dbReference type="Proteomes" id="UP000619479"/>
    </source>
</evidence>
<dbReference type="GO" id="GO:0016787">
    <property type="term" value="F:hydrolase activity"/>
    <property type="evidence" value="ECO:0007669"/>
    <property type="project" value="UniProtKB-UniRule"/>
</dbReference>
<dbReference type="SUPFAM" id="SSF52151">
    <property type="entry name" value="FabD/lysophospholipase-like"/>
    <property type="match status" value="1"/>
</dbReference>
<feature type="short sequence motif" description="GXGXXG" evidence="4">
    <location>
        <begin position="12"/>
        <end position="17"/>
    </location>
</feature>
<reference evidence="6" key="1">
    <citation type="submission" date="2021-01" db="EMBL/GenBank/DDBJ databases">
        <title>Whole genome shotgun sequence of Actinoplanes cyaneus NBRC 14990.</title>
        <authorList>
            <person name="Komaki H."/>
            <person name="Tamura T."/>
        </authorList>
    </citation>
    <scope>NUCLEOTIDE SEQUENCE</scope>
    <source>
        <strain evidence="6">NBRC 14990</strain>
    </source>
</reference>
<feature type="short sequence motif" description="GXSXG" evidence="4">
    <location>
        <begin position="39"/>
        <end position="43"/>
    </location>
</feature>
<feature type="active site" description="Proton acceptor" evidence="4">
    <location>
        <position position="165"/>
    </location>
</feature>
<evidence type="ECO:0000256" key="3">
    <source>
        <dbReference type="ARBA" id="ARBA00023098"/>
    </source>
</evidence>